<keyword evidence="3" id="KW-1185">Reference proteome</keyword>
<feature type="transmembrane region" description="Helical" evidence="1">
    <location>
        <begin position="37"/>
        <end position="58"/>
    </location>
</feature>
<name>A0A7Z2ZLR0_9BACL</name>
<evidence type="ECO:0000256" key="1">
    <source>
        <dbReference type="SAM" id="Phobius"/>
    </source>
</evidence>
<gene>
    <name evidence="2" type="ORF">HH215_13450</name>
</gene>
<reference evidence="2 3" key="1">
    <citation type="submission" date="2020-04" db="EMBL/GenBank/DDBJ databases">
        <title>Genome sequencing of novel species.</title>
        <authorList>
            <person name="Heo J."/>
            <person name="Kim S.-J."/>
            <person name="Kim J.-S."/>
            <person name="Hong S.-B."/>
            <person name="Kwon S.-W."/>
        </authorList>
    </citation>
    <scope>NUCLEOTIDE SEQUENCE [LARGE SCALE GENOMIC DNA]</scope>
    <source>
        <strain evidence="2 3">MFER-1</strain>
    </source>
</reference>
<dbReference type="RefSeq" id="WP_169280380.1">
    <property type="nucleotide sequence ID" value="NZ_CP051680.1"/>
</dbReference>
<proteinExistence type="predicted"/>
<keyword evidence="1" id="KW-0472">Membrane</keyword>
<keyword evidence="1" id="KW-0812">Transmembrane</keyword>
<dbReference type="EMBL" id="CP051680">
    <property type="protein sequence ID" value="QJD84095.1"/>
    <property type="molecule type" value="Genomic_DNA"/>
</dbReference>
<keyword evidence="1" id="KW-1133">Transmembrane helix</keyword>
<dbReference type="KEGG" id="cheb:HH215_13450"/>
<accession>A0A7Z2ZLR0</accession>
<dbReference type="AlphaFoldDB" id="A0A7Z2ZLR0"/>
<organism evidence="2 3">
    <name type="scientific">Cohnella herbarum</name>
    <dbReference type="NCBI Taxonomy" id="2728023"/>
    <lineage>
        <taxon>Bacteria</taxon>
        <taxon>Bacillati</taxon>
        <taxon>Bacillota</taxon>
        <taxon>Bacilli</taxon>
        <taxon>Bacillales</taxon>
        <taxon>Paenibacillaceae</taxon>
        <taxon>Cohnella</taxon>
    </lineage>
</organism>
<protein>
    <submittedName>
        <fullName evidence="2">Uncharacterized protein</fullName>
    </submittedName>
</protein>
<sequence>MNVKAGAIAYLLSGAWLIIVTMYLSDYHRFRRFSLETWGFILVDLITLAPIVLVLWIADRFQPAKSDNSR</sequence>
<feature type="transmembrane region" description="Helical" evidence="1">
    <location>
        <begin position="7"/>
        <end position="25"/>
    </location>
</feature>
<dbReference type="Proteomes" id="UP000502248">
    <property type="component" value="Chromosome"/>
</dbReference>
<evidence type="ECO:0000313" key="3">
    <source>
        <dbReference type="Proteomes" id="UP000502248"/>
    </source>
</evidence>
<evidence type="ECO:0000313" key="2">
    <source>
        <dbReference type="EMBL" id="QJD84095.1"/>
    </source>
</evidence>